<dbReference type="EMBL" id="CAXLJM020000164">
    <property type="protein sequence ID" value="CAL8146418.1"/>
    <property type="molecule type" value="Genomic_DNA"/>
</dbReference>
<feature type="coiled-coil region" evidence="1">
    <location>
        <begin position="163"/>
        <end position="225"/>
    </location>
</feature>
<proteinExistence type="predicted"/>
<name>A0ABP1S7R7_9HEXA</name>
<gene>
    <name evidence="2" type="ORF">ODALV1_LOCUS30810</name>
</gene>
<accession>A0ABP1S7R7</accession>
<sequence>MDKLHSELPVNTSNSPGLKSTVRVTSTMWPLAPPIKPVVSALTSHTCPHLISSTQKDEEIQLLHLELSKLREELRDYKLRAEKKTQRLIDNNIKLSFKVQKHELKLQTEKTLPLQTQNLKAEIQRLKEVNRELELEIWNQYSILSAGKAKELAAQRQTFDWEINLQKLESERLSKKNEALTTEFNKNCVDLINVELKYGELERLFNDLKFRLDQLQLKNEQLETTLLLK</sequence>
<organism evidence="2 3">
    <name type="scientific">Orchesella dallaii</name>
    <dbReference type="NCBI Taxonomy" id="48710"/>
    <lineage>
        <taxon>Eukaryota</taxon>
        <taxon>Metazoa</taxon>
        <taxon>Ecdysozoa</taxon>
        <taxon>Arthropoda</taxon>
        <taxon>Hexapoda</taxon>
        <taxon>Collembola</taxon>
        <taxon>Entomobryomorpha</taxon>
        <taxon>Entomobryoidea</taxon>
        <taxon>Orchesellidae</taxon>
        <taxon>Orchesellinae</taxon>
        <taxon>Orchesella</taxon>
    </lineage>
</organism>
<reference evidence="2 3" key="1">
    <citation type="submission" date="2024-08" db="EMBL/GenBank/DDBJ databases">
        <authorList>
            <person name="Cucini C."/>
            <person name="Frati F."/>
        </authorList>
    </citation>
    <scope>NUCLEOTIDE SEQUENCE [LARGE SCALE GENOMIC DNA]</scope>
</reference>
<evidence type="ECO:0000256" key="1">
    <source>
        <dbReference type="SAM" id="Coils"/>
    </source>
</evidence>
<evidence type="ECO:0000313" key="2">
    <source>
        <dbReference type="EMBL" id="CAL8146418.1"/>
    </source>
</evidence>
<comment type="caution">
    <text evidence="2">The sequence shown here is derived from an EMBL/GenBank/DDBJ whole genome shotgun (WGS) entry which is preliminary data.</text>
</comment>
<evidence type="ECO:0000313" key="3">
    <source>
        <dbReference type="Proteomes" id="UP001642540"/>
    </source>
</evidence>
<feature type="coiled-coil region" evidence="1">
    <location>
        <begin position="60"/>
        <end position="87"/>
    </location>
</feature>
<keyword evidence="3" id="KW-1185">Reference proteome</keyword>
<protein>
    <submittedName>
        <fullName evidence="2">Uncharacterized protein</fullName>
    </submittedName>
</protein>
<dbReference type="Proteomes" id="UP001642540">
    <property type="component" value="Unassembled WGS sequence"/>
</dbReference>
<keyword evidence="1" id="KW-0175">Coiled coil</keyword>